<dbReference type="EMBL" id="JBHLXP010000001">
    <property type="protein sequence ID" value="MFC0048737.1"/>
    <property type="molecule type" value="Genomic_DNA"/>
</dbReference>
<dbReference type="InterPro" id="IPR003385">
    <property type="entry name" value="Glyco_hydro_77"/>
</dbReference>
<dbReference type="NCBIfam" id="TIGR00217">
    <property type="entry name" value="malQ"/>
    <property type="match status" value="1"/>
</dbReference>
<keyword evidence="13" id="KW-1185">Reference proteome</keyword>
<feature type="domain" description="MalQ N-terminal beta-sandwich" evidence="11">
    <location>
        <begin position="67"/>
        <end position="166"/>
    </location>
</feature>
<evidence type="ECO:0000256" key="10">
    <source>
        <dbReference type="RuleBase" id="RU361207"/>
    </source>
</evidence>
<evidence type="ECO:0000259" key="11">
    <source>
        <dbReference type="Pfam" id="PF21226"/>
    </source>
</evidence>
<accession>A0ABV6BCY0</accession>
<evidence type="ECO:0000256" key="2">
    <source>
        <dbReference type="ARBA" id="ARBA00005684"/>
    </source>
</evidence>
<gene>
    <name evidence="12" type="primary">malQ</name>
    <name evidence="12" type="ORF">ACFFJP_10620</name>
</gene>
<dbReference type="Pfam" id="PF02446">
    <property type="entry name" value="Glyco_hydro_77"/>
    <property type="match status" value="1"/>
</dbReference>
<dbReference type="InterPro" id="IPR048458">
    <property type="entry name" value="MalQ_N"/>
</dbReference>
<name>A0ABV6BCY0_9GAMM</name>
<keyword evidence="6 10" id="KW-0808">Transferase</keyword>
<organism evidence="12 13">
    <name type="scientific">Rheinheimera tilapiae</name>
    <dbReference type="NCBI Taxonomy" id="875043"/>
    <lineage>
        <taxon>Bacteria</taxon>
        <taxon>Pseudomonadati</taxon>
        <taxon>Pseudomonadota</taxon>
        <taxon>Gammaproteobacteria</taxon>
        <taxon>Chromatiales</taxon>
        <taxon>Chromatiaceae</taxon>
        <taxon>Rheinheimera</taxon>
    </lineage>
</organism>
<protein>
    <recommendedName>
        <fullName evidence="4 10">4-alpha-glucanotransferase</fullName>
        <ecNumber evidence="3 10">2.4.1.25</ecNumber>
    </recommendedName>
    <alternativeName>
        <fullName evidence="8 10">Amylomaltase</fullName>
    </alternativeName>
    <alternativeName>
        <fullName evidence="9 10">Disproportionating enzyme</fullName>
    </alternativeName>
</protein>
<evidence type="ECO:0000256" key="8">
    <source>
        <dbReference type="ARBA" id="ARBA00031423"/>
    </source>
</evidence>
<keyword evidence="7 10" id="KW-0119">Carbohydrate metabolism</keyword>
<evidence type="ECO:0000256" key="3">
    <source>
        <dbReference type="ARBA" id="ARBA00012560"/>
    </source>
</evidence>
<dbReference type="Pfam" id="PF21226">
    <property type="entry name" value="MalQ_N"/>
    <property type="match status" value="1"/>
</dbReference>
<evidence type="ECO:0000313" key="13">
    <source>
        <dbReference type="Proteomes" id="UP001589813"/>
    </source>
</evidence>
<comment type="catalytic activity">
    <reaction evidence="1 10">
        <text>Transfers a segment of a (1-&gt;4)-alpha-D-glucan to a new position in an acceptor, which may be glucose or a (1-&gt;4)-alpha-D-glucan.</text>
        <dbReference type="EC" id="2.4.1.25"/>
    </reaction>
</comment>
<dbReference type="GO" id="GO:0004134">
    <property type="term" value="F:4-alpha-glucanotransferase activity"/>
    <property type="evidence" value="ECO:0007669"/>
    <property type="project" value="UniProtKB-EC"/>
</dbReference>
<dbReference type="Proteomes" id="UP001589813">
    <property type="component" value="Unassembled WGS sequence"/>
</dbReference>
<dbReference type="InterPro" id="IPR017853">
    <property type="entry name" value="GH"/>
</dbReference>
<dbReference type="EC" id="2.4.1.25" evidence="3 10"/>
<evidence type="ECO:0000313" key="12">
    <source>
        <dbReference type="EMBL" id="MFC0048737.1"/>
    </source>
</evidence>
<sequence length="733" mass="82957">MDKTLLAELIGFNGIETQFTDAWGKPAEVAEKDQLRMLSALGFDVSDNAKAAAQLRERQLLHWAEPLDPVSVQNRSEQVKLELRLPLALVHQALTVTVISEAGQSQQFKLVAVDDGELTQVSLFDDVEYQQYEFMLPLALPYGYHRLELQIDGDDDDFSQSLIVVPERCYQPQEFAQQKQWGISVQLYAVKSDLNWGVGDFADLGQLVNYLAAQGADFVGLNPIHALYPAMPESASPYSPSSRRWLNMIYLSVAQMPGFSQCDALQQQLAQADFQAQLQAQRDKHWVDYSGVMQLKLPALRALYQWYLDHGQKDVALSAEFDRFVVEGGDSLRQLALYDALHLHLIAQDPHAWGWPNWPEQYRSADSEAVQAFATANQHDIGFFSYLQFCAQQQLAKVQQQAKDHGMLLGLYRDLAVGVSEASTEIWANPDLYCRDASVGAPPDILGPKGQNWGLPPMYPYELFRQAYQPMIDLFRANMRDSGALRIDHVMALLRLWWVPKGSVSAGEGAYLYYPIMDLLGILALESQRQQAVVIGEDLGTVPDGIFELLQQFGMYSYRIFFFEQAEDGGYISTAHYPVQAMSALTTHDMPTLIGFWHCSDLKLGLQLGLYTEEILPGLYQDRHAAKQRILDSLHGHNMLPADYPRTVEHLGMDRTLSFALQQHLARGSCQLLCLQLEDWMEMTEPVNVPGTSDEYPNWRRKLSMTLEQLEQQEHIKSHLKQLTANRRTGLYS</sequence>
<comment type="caution">
    <text evidence="12">The sequence shown here is derived from an EMBL/GenBank/DDBJ whole genome shotgun (WGS) entry which is preliminary data.</text>
</comment>
<reference evidence="12 13" key="1">
    <citation type="submission" date="2024-09" db="EMBL/GenBank/DDBJ databases">
        <authorList>
            <person name="Sun Q."/>
            <person name="Mori K."/>
        </authorList>
    </citation>
    <scope>NUCLEOTIDE SEQUENCE [LARGE SCALE GENOMIC DNA]</scope>
    <source>
        <strain evidence="12 13">KCTC 23315</strain>
    </source>
</reference>
<dbReference type="NCBIfam" id="NF008274">
    <property type="entry name" value="PRK11052.1"/>
    <property type="match status" value="1"/>
</dbReference>
<evidence type="ECO:0000256" key="9">
    <source>
        <dbReference type="ARBA" id="ARBA00031501"/>
    </source>
</evidence>
<evidence type="ECO:0000256" key="7">
    <source>
        <dbReference type="ARBA" id="ARBA00023277"/>
    </source>
</evidence>
<proteinExistence type="inferred from homology"/>
<comment type="similarity">
    <text evidence="2 10">Belongs to the disproportionating enzyme family.</text>
</comment>
<evidence type="ECO:0000256" key="6">
    <source>
        <dbReference type="ARBA" id="ARBA00022679"/>
    </source>
</evidence>
<dbReference type="RefSeq" id="WP_377243195.1">
    <property type="nucleotide sequence ID" value="NZ_JBHLXP010000001.1"/>
</dbReference>
<keyword evidence="5 10" id="KW-0328">Glycosyltransferase</keyword>
<dbReference type="PANTHER" id="PTHR32438">
    <property type="entry name" value="4-ALPHA-GLUCANOTRANSFERASE DPE1, CHLOROPLASTIC/AMYLOPLASTIC"/>
    <property type="match status" value="1"/>
</dbReference>
<dbReference type="SUPFAM" id="SSF51445">
    <property type="entry name" value="(Trans)glycosidases"/>
    <property type="match status" value="1"/>
</dbReference>
<evidence type="ECO:0000256" key="1">
    <source>
        <dbReference type="ARBA" id="ARBA00000439"/>
    </source>
</evidence>
<evidence type="ECO:0000256" key="5">
    <source>
        <dbReference type="ARBA" id="ARBA00022676"/>
    </source>
</evidence>
<dbReference type="PANTHER" id="PTHR32438:SF5">
    <property type="entry name" value="4-ALPHA-GLUCANOTRANSFERASE DPE1, CHLOROPLASTIC_AMYLOPLASTIC"/>
    <property type="match status" value="1"/>
</dbReference>
<evidence type="ECO:0000256" key="4">
    <source>
        <dbReference type="ARBA" id="ARBA00020295"/>
    </source>
</evidence>
<dbReference type="Gene3D" id="3.20.20.80">
    <property type="entry name" value="Glycosidases"/>
    <property type="match status" value="1"/>
</dbReference>